<reference evidence="1 2" key="1">
    <citation type="submission" date="2018-06" db="EMBL/GenBank/DDBJ databases">
        <authorList>
            <consortium name="Pathogen Informatics"/>
            <person name="Doyle S."/>
        </authorList>
    </citation>
    <scope>NUCLEOTIDE SEQUENCE [LARGE SCALE GENOMIC DNA]</scope>
    <source>
        <strain evidence="1 2">NCTC11190</strain>
    </source>
</reference>
<sequence>MKSFGLYEKSGLFSDTKWCNPALTGICLIVGEVYLFHESDPCCPAGSSLWGVFDKRLDGSIYLESSTYDLIRFRKWHVLPRVYRYCRLSTRSELRDYISDLLRCEACFIR</sequence>
<name>A0A379MTN6_9BACT</name>
<keyword evidence="2" id="KW-1185">Reference proteome</keyword>
<protein>
    <submittedName>
        <fullName evidence="1">Uncharacterized protein</fullName>
    </submittedName>
</protein>
<dbReference type="Proteomes" id="UP000255233">
    <property type="component" value="Unassembled WGS sequence"/>
</dbReference>
<gene>
    <name evidence="1" type="ORF">NCTC11190_01427</name>
</gene>
<proteinExistence type="predicted"/>
<accession>A0A379MTN6</accession>
<organism evidence="1 2">
    <name type="scientific">Rikenella microfusus</name>
    <dbReference type="NCBI Taxonomy" id="28139"/>
    <lineage>
        <taxon>Bacteria</taxon>
        <taxon>Pseudomonadati</taxon>
        <taxon>Bacteroidota</taxon>
        <taxon>Bacteroidia</taxon>
        <taxon>Bacteroidales</taxon>
        <taxon>Rikenellaceae</taxon>
        <taxon>Rikenella</taxon>
    </lineage>
</organism>
<evidence type="ECO:0000313" key="2">
    <source>
        <dbReference type="Proteomes" id="UP000255233"/>
    </source>
</evidence>
<dbReference type="EMBL" id="UGVL01000001">
    <property type="protein sequence ID" value="SUE34207.1"/>
    <property type="molecule type" value="Genomic_DNA"/>
</dbReference>
<evidence type="ECO:0000313" key="1">
    <source>
        <dbReference type="EMBL" id="SUE34207.1"/>
    </source>
</evidence>
<dbReference type="AlphaFoldDB" id="A0A379MTN6"/>